<dbReference type="OrthoDB" id="10004497at2"/>
<dbReference type="AlphaFoldDB" id="A0A1U9KGH0"/>
<sequence>MTMLTASLLFNLVLWSLSLACHARLQSGWQRRRKWSPSRPIRQIMQAGRAVPPMAGLVLSTVLAGAEGVVGWVACASLSGVMIASADAWYAQTSRQIRAESGSRKT</sequence>
<name>A0A1U9KGH0_ACEAC</name>
<protein>
    <submittedName>
        <fullName evidence="1">Uncharacterized protein</fullName>
    </submittedName>
</protein>
<reference evidence="1 2" key="1">
    <citation type="submission" date="2016-03" db="EMBL/GenBank/DDBJ databases">
        <title>Acetic acid bacteria sequencing.</title>
        <authorList>
            <person name="Brandt J."/>
            <person name="Jakob F."/>
            <person name="Vogel R.F."/>
        </authorList>
    </citation>
    <scope>NUCLEOTIDE SEQUENCE [LARGE SCALE GENOMIC DNA]</scope>
    <source>
        <strain evidence="1 2">TMW2.1153</strain>
    </source>
</reference>
<dbReference type="Proteomes" id="UP000188937">
    <property type="component" value="Chromosome"/>
</dbReference>
<dbReference type="KEGG" id="aace:A0U92_08725"/>
<keyword evidence="2" id="KW-1185">Reference proteome</keyword>
<evidence type="ECO:0000313" key="2">
    <source>
        <dbReference type="Proteomes" id="UP000188937"/>
    </source>
</evidence>
<accession>A0A1U9KGH0</accession>
<gene>
    <name evidence="1" type="ORF">A0U92_08725</name>
</gene>
<organism evidence="1 2">
    <name type="scientific">Acetobacter aceti</name>
    <dbReference type="NCBI Taxonomy" id="435"/>
    <lineage>
        <taxon>Bacteria</taxon>
        <taxon>Pseudomonadati</taxon>
        <taxon>Pseudomonadota</taxon>
        <taxon>Alphaproteobacteria</taxon>
        <taxon>Acetobacterales</taxon>
        <taxon>Acetobacteraceae</taxon>
        <taxon>Acetobacter</taxon>
        <taxon>Acetobacter subgen. Acetobacter</taxon>
    </lineage>
</organism>
<proteinExistence type="predicted"/>
<dbReference type="RefSeq" id="WP_077812893.1">
    <property type="nucleotide sequence ID" value="NZ_CP014692.1"/>
</dbReference>
<evidence type="ECO:0000313" key="1">
    <source>
        <dbReference type="EMBL" id="AQS84848.1"/>
    </source>
</evidence>
<dbReference type="EMBL" id="CP014692">
    <property type="protein sequence ID" value="AQS84848.1"/>
    <property type="molecule type" value="Genomic_DNA"/>
</dbReference>
<dbReference type="STRING" id="435.A0U92_08725"/>